<feature type="compositionally biased region" description="Basic and acidic residues" evidence="1">
    <location>
        <begin position="392"/>
        <end position="403"/>
    </location>
</feature>
<dbReference type="AlphaFoldDB" id="F0W992"/>
<protein>
    <submittedName>
        <fullName evidence="2">AlNc14C39G3359 protein</fullName>
    </submittedName>
    <submittedName>
        <fullName evidence="3">AlNc14C49G3884 protein</fullName>
    </submittedName>
</protein>
<organism evidence="2">
    <name type="scientific">Albugo laibachii Nc14</name>
    <dbReference type="NCBI Taxonomy" id="890382"/>
    <lineage>
        <taxon>Eukaryota</taxon>
        <taxon>Sar</taxon>
        <taxon>Stramenopiles</taxon>
        <taxon>Oomycota</taxon>
        <taxon>Peronosporomycetes</taxon>
        <taxon>Albuginales</taxon>
        <taxon>Albuginaceae</taxon>
        <taxon>Albugo</taxon>
    </lineage>
</organism>
<feature type="compositionally biased region" description="Basic and acidic residues" evidence="1">
    <location>
        <begin position="19"/>
        <end position="28"/>
    </location>
</feature>
<feature type="region of interest" description="Disordered" evidence="1">
    <location>
        <begin position="855"/>
        <end position="1021"/>
    </location>
</feature>
<feature type="compositionally biased region" description="Basic and acidic residues" evidence="1">
    <location>
        <begin position="606"/>
        <end position="620"/>
    </location>
</feature>
<feature type="compositionally biased region" description="Low complexity" evidence="1">
    <location>
        <begin position="104"/>
        <end position="116"/>
    </location>
</feature>
<feature type="compositionally biased region" description="Basic and acidic residues" evidence="1">
    <location>
        <begin position="43"/>
        <end position="58"/>
    </location>
</feature>
<feature type="region of interest" description="Disordered" evidence="1">
    <location>
        <begin position="777"/>
        <end position="810"/>
    </location>
</feature>
<feature type="region of interest" description="Disordered" evidence="1">
    <location>
        <begin position="359"/>
        <end position="426"/>
    </location>
</feature>
<name>F0W992_9STRA</name>
<reference evidence="2" key="1">
    <citation type="journal article" date="2011" name="PLoS Biol.">
        <title>Gene gain and loss during evolution of obligate parasitism in the white rust pathogen of Arabidopsis thaliana.</title>
        <authorList>
            <person name="Kemen E."/>
            <person name="Gardiner A."/>
            <person name="Schultz-Larsen T."/>
            <person name="Kemen A.C."/>
            <person name="Balmuth A.L."/>
            <person name="Robert-Seilaniantz A."/>
            <person name="Bailey K."/>
            <person name="Holub E."/>
            <person name="Studholme D.J."/>
            <person name="Maclean D."/>
            <person name="Jones J.D."/>
        </authorList>
    </citation>
    <scope>NUCLEOTIDE SEQUENCE</scope>
</reference>
<feature type="compositionally biased region" description="Low complexity" evidence="1">
    <location>
        <begin position="969"/>
        <end position="981"/>
    </location>
</feature>
<feature type="compositionally biased region" description="Basic and acidic residues" evidence="1">
    <location>
        <begin position="991"/>
        <end position="1009"/>
    </location>
</feature>
<feature type="region of interest" description="Disordered" evidence="1">
    <location>
        <begin position="650"/>
        <end position="678"/>
    </location>
</feature>
<dbReference type="EMBL" id="FR824084">
    <property type="protein sequence ID" value="CCA17705.1"/>
    <property type="molecule type" value="Genomic_DNA"/>
</dbReference>
<dbReference type="HOGENOM" id="CLU_296031_0_0_1"/>
<feature type="region of interest" description="Disordered" evidence="1">
    <location>
        <begin position="486"/>
        <end position="512"/>
    </location>
</feature>
<dbReference type="EMBL" id="FR824094">
    <property type="protein sequence ID" value="CCA18351.1"/>
    <property type="molecule type" value="Genomic_DNA"/>
</dbReference>
<sequence length="1021" mass="114246">MTGKSHAVAAPAPINTPSLRKENQKKDGNVSNPSSGHLGWGVKSEKEEVNVEEKEIHAKKNGLYQQSNGKVSSLNTVIPNANKSWSDLDDSPTQQTTQREEISSRSTQSVQSESSFSPTLCKQMSIMNITNWCDDPFEEDTANFRPQVEMVTEDDNGPKRASSVNGLHEEDVHNANRAHGIIPDHAQQAETIISDSGHEPRRYPDLNSTSWRSNQLSDSTLSPKAGIPPRPRQNRSDYTEGLGRSDGGSSFWAQNHRHRPISQQLSSAEYDGHMNRRTDYNEQSHYYGQAPTNNGYSRQDLRSEMLDPPTYRASHSHNVAKEDPTASSAAFVTPPSTFETASADSPTAYVKRVYSRHYPDRDKGASQGDKTWRSNSTFHSSNPYASPWTIRNENREYPREQHLSRPPVSELNLKSTQSPNEFASPTYASREFGSNAVPAEHEKRVQILKRSESKMLYDHKTDTMIAVNPNESGPKVAIYPATRRAKPSSFAAKANQNEVISTKEREADATKSKKYTPLAKNTQRTNGIKIDASSQNSILVKAKSKKPILTYRPISSACNITKAAQILEAGKGTSEADKQSVNANITVVSENTHEMVRPVSSEAVDSETKDEKAVGQTEKRLKSRKIIHASRLQATRRKVGKVDKRETFHTPKVHKKRSTRMSMQKTVEDEKSASAPLDSIRPKNRHRVDVDLLKQIPEGGGVVVLTDGQHGIDYSSDGIGEFETVKSRRTIHLERKMRREVARKPINEGRSKRDGGIVINVRTNSTRRVKRRGIPVSVQAESKQSKCLGTENTDTSEKHQMAKSTPSEEGFQRRTLLGVHKAEPLEKFESGNGSRVRKTFKTNTEVINKVKFGSADRERKSVELEKCARTSKKPSSEKTKKDRWKQKEVNPTSMDNRTTSHRRKKEVLQKLPTKEEASIKKAESDQNGSKASLQNTRPHRVSNRADSSRRPAAESKDRLPKSHLHEAPTKSTLKAALSSSSDHTGTPPPTKLEEHANTRVESRYRDPKKQVKRVYLAKVKP</sequence>
<feature type="compositionally biased region" description="Polar residues" evidence="1">
    <location>
        <begin position="63"/>
        <end position="97"/>
    </location>
</feature>
<feature type="compositionally biased region" description="Polar residues" evidence="1">
    <location>
        <begin position="373"/>
        <end position="384"/>
    </location>
</feature>
<feature type="region of interest" description="Disordered" evidence="1">
    <location>
        <begin position="307"/>
        <end position="332"/>
    </location>
</feature>
<feature type="compositionally biased region" description="Polar residues" evidence="1">
    <location>
        <begin position="412"/>
        <end position="426"/>
    </location>
</feature>
<feature type="compositionally biased region" description="Polar residues" evidence="1">
    <location>
        <begin position="779"/>
        <end position="793"/>
    </location>
</feature>
<feature type="compositionally biased region" description="Polar residues" evidence="1">
    <location>
        <begin position="206"/>
        <end position="222"/>
    </location>
</feature>
<evidence type="ECO:0000313" key="2">
    <source>
        <dbReference type="EMBL" id="CCA17705.1"/>
    </source>
</evidence>
<feature type="compositionally biased region" description="Basic and acidic residues" evidence="1">
    <location>
        <begin position="855"/>
        <end position="888"/>
    </location>
</feature>
<accession>F0W992</accession>
<reference evidence="2" key="2">
    <citation type="submission" date="2011-02" db="EMBL/GenBank/DDBJ databases">
        <authorList>
            <person name="MacLean D."/>
        </authorList>
    </citation>
    <scope>NUCLEOTIDE SEQUENCE</scope>
</reference>
<proteinExistence type="predicted"/>
<feature type="region of interest" description="Disordered" evidence="1">
    <location>
        <begin position="595"/>
        <end position="621"/>
    </location>
</feature>
<evidence type="ECO:0000313" key="3">
    <source>
        <dbReference type="EMBL" id="CCA18351.1"/>
    </source>
</evidence>
<evidence type="ECO:0000256" key="1">
    <source>
        <dbReference type="SAM" id="MobiDB-lite"/>
    </source>
</evidence>
<gene>
    <name evidence="2" type="primary">AlNc14C39G3359</name>
    <name evidence="3" type="synonym">AlNc14C49G3884</name>
    <name evidence="2" type="ORF">ALNC14_038480</name>
    <name evidence="3" type="ORF">ALNC14_044940</name>
</gene>
<feature type="compositionally biased region" description="Basic and acidic residues" evidence="1">
    <location>
        <begin position="946"/>
        <end position="968"/>
    </location>
</feature>
<feature type="region of interest" description="Disordered" evidence="1">
    <location>
        <begin position="196"/>
        <end position="256"/>
    </location>
</feature>
<feature type="compositionally biased region" description="Polar residues" evidence="1">
    <location>
        <begin position="925"/>
        <end position="936"/>
    </location>
</feature>
<feature type="compositionally biased region" description="Basic and acidic residues" evidence="1">
    <location>
        <begin position="501"/>
        <end position="511"/>
    </location>
</feature>
<feature type="region of interest" description="Disordered" evidence="1">
    <location>
        <begin position="1"/>
        <end position="116"/>
    </location>
</feature>
<feature type="compositionally biased region" description="Basic and acidic residues" evidence="1">
    <location>
        <begin position="906"/>
        <end position="924"/>
    </location>
</feature>